<keyword evidence="4" id="KW-1185">Reference proteome</keyword>
<name>A0ABY9K0J9_9HYPH</name>
<dbReference type="InterPro" id="IPR029261">
    <property type="entry name" value="Transposase_Znf"/>
</dbReference>
<gene>
    <name evidence="3" type="ORF">Q9315_08335</name>
</gene>
<evidence type="ECO:0000259" key="2">
    <source>
        <dbReference type="Pfam" id="PF14690"/>
    </source>
</evidence>
<reference evidence="3 4" key="1">
    <citation type="submission" date="2023-08" db="EMBL/GenBank/DDBJ databases">
        <title>Pathogen: clinical or host-associated sample.</title>
        <authorList>
            <person name="Hergert J."/>
            <person name="Casey R."/>
            <person name="Wagner J."/>
            <person name="Young E.L."/>
            <person name="Oakeson K.F."/>
        </authorList>
    </citation>
    <scope>NUCLEOTIDE SEQUENCE [LARGE SCALE GENOMIC DNA]</scope>
    <source>
        <strain evidence="3 4">UPHL-collab-2</strain>
    </source>
</reference>
<dbReference type="Pfam" id="PF01610">
    <property type="entry name" value="DDE_Tnp_ISL3"/>
    <property type="match status" value="1"/>
</dbReference>
<dbReference type="EMBL" id="CP132314">
    <property type="protein sequence ID" value="WLS01470.1"/>
    <property type="molecule type" value="Genomic_DNA"/>
</dbReference>
<accession>A0ABY9K0J9</accession>
<dbReference type="Pfam" id="PF14690">
    <property type="entry name" value="Zn_ribbon_ISL3"/>
    <property type="match status" value="1"/>
</dbReference>
<evidence type="ECO:0000259" key="1">
    <source>
        <dbReference type="Pfam" id="PF01610"/>
    </source>
</evidence>
<dbReference type="NCBIfam" id="NF033550">
    <property type="entry name" value="transpos_ISL3"/>
    <property type="match status" value="1"/>
</dbReference>
<evidence type="ECO:0000313" key="4">
    <source>
        <dbReference type="Proteomes" id="UP001225788"/>
    </source>
</evidence>
<evidence type="ECO:0000313" key="3">
    <source>
        <dbReference type="EMBL" id="WLS01470.1"/>
    </source>
</evidence>
<feature type="domain" description="Transposase IS204/IS1001/IS1096/IS1165 DDE" evidence="1">
    <location>
        <begin position="155"/>
        <end position="277"/>
    </location>
</feature>
<proteinExistence type="predicted"/>
<protein>
    <submittedName>
        <fullName evidence="3">ISL3 family transposase</fullName>
    </submittedName>
</protein>
<dbReference type="InterPro" id="IPR047951">
    <property type="entry name" value="Transpos_ISL3"/>
</dbReference>
<organism evidence="3 4">
    <name type="scientific">Shinella oryzae</name>
    <dbReference type="NCBI Taxonomy" id="2871820"/>
    <lineage>
        <taxon>Bacteria</taxon>
        <taxon>Pseudomonadati</taxon>
        <taxon>Pseudomonadota</taxon>
        <taxon>Alphaproteobacteria</taxon>
        <taxon>Hyphomicrobiales</taxon>
        <taxon>Rhizobiaceae</taxon>
        <taxon>Shinella</taxon>
    </lineage>
</organism>
<sequence>MTKRVLPLIPSPRVVDHVQLSSEAISIHCRFRSLTARCPDCCRTSRRLHSRYERRLADLPWQGRTVTIALNVRRLRCDNHRCRRLIFAENHDDVVHRYCRRTRRLAEVHRCVGLALGGEAGARLVARLGMQVSADTILRIVRSGFVSEFKAPRILGVDDWAWRRGQRYGTVLVDLEKNDVVDLLPDREMSTLSTWLTDHPGVEIVARDRAGAYARGARQGAPKAQQIADRWHLLRNCSDALQNVVERRYRLVRDIGKSFVDRFVDDGRSDARPEDHRVLPARSRRHPNRHEERRALFDEVVRLTGIGWSQLAIRRELGIDLKTIRKWLKDEQSGTWRRRAFTPNPADLHEDYVRRRWSEGCRNATRLYREVWDRGYSASSYVRPESGRTLIQSGGNCPGQVTARPFEMDSQIRAQNLKPKSRR</sequence>
<dbReference type="PANTHER" id="PTHR33498">
    <property type="entry name" value="TRANSPOSASE FOR INSERTION SEQUENCE ELEMENT IS1557"/>
    <property type="match status" value="1"/>
</dbReference>
<dbReference type="PANTHER" id="PTHR33498:SF1">
    <property type="entry name" value="TRANSPOSASE FOR INSERTION SEQUENCE ELEMENT IS1557"/>
    <property type="match status" value="1"/>
</dbReference>
<dbReference type="InterPro" id="IPR002560">
    <property type="entry name" value="Transposase_DDE"/>
</dbReference>
<feature type="domain" description="Transposase IS204/IS1001/IS1096/IS1165 zinc-finger" evidence="2">
    <location>
        <begin position="36"/>
        <end position="80"/>
    </location>
</feature>
<dbReference type="Proteomes" id="UP001225788">
    <property type="component" value="Chromosome"/>
</dbReference>